<sequence>MRGLARWLPQSLFGRLVLVLAGGLLVAQLLSAGINLVERDRLLDTASGMQQAQRIADAVRLLDSVGTAERARIAAVLNVPPLVLSLHPSASEAGPGGTPHALMFAALLRASVGAGREVRVTATGVPPGGSPGPGPGMRHRMGGGPGMAGPGGFASGPVVRTEVQLRDGTWARFDAQPRPGVTPLPWRLALVLAILLAAVLVLSYFAVRWVTRPLHVLAEAADALGRDIHRPPLPVDGPTEIRRAAQAFNGMQQRLVRFIEDRTRIFTAMSHDLKTPITRMRLRADLLEDEPLRQRFEADLKEMETMVTQTLEFMRGLGTGEVRQAVDVNALLDSLQSDNEAMGREVRIEGEAAAPYPARVSLLRRCLANLVDNAVLYGERAVVRVEDSSASLVLRVQDDGPGIPEAEREKVFEPFYRLEPSRSRATGGTGLGLAVARNVARMHGGELTLHNRPERGLEAVLVLPRD</sequence>
<evidence type="ECO:0000256" key="11">
    <source>
        <dbReference type="ARBA" id="ARBA00022840"/>
    </source>
</evidence>
<dbReference type="CDD" id="cd06225">
    <property type="entry name" value="HAMP"/>
    <property type="match status" value="1"/>
</dbReference>
<keyword evidence="12 15" id="KW-1133">Transmembrane helix</keyword>
<evidence type="ECO:0000259" key="16">
    <source>
        <dbReference type="PROSITE" id="PS50109"/>
    </source>
</evidence>
<dbReference type="InterPro" id="IPR003661">
    <property type="entry name" value="HisK_dim/P_dom"/>
</dbReference>
<proteinExistence type="predicted"/>
<keyword evidence="11" id="KW-0067">ATP-binding</keyword>
<dbReference type="InterPro" id="IPR036890">
    <property type="entry name" value="HATPase_C_sf"/>
</dbReference>
<keyword evidence="14 15" id="KW-0472">Membrane</keyword>
<dbReference type="SUPFAM" id="SSF55874">
    <property type="entry name" value="ATPase domain of HSP90 chaperone/DNA topoisomerase II/histidine kinase"/>
    <property type="match status" value="1"/>
</dbReference>
<evidence type="ECO:0000256" key="15">
    <source>
        <dbReference type="SAM" id="Phobius"/>
    </source>
</evidence>
<dbReference type="SMART" id="SM00387">
    <property type="entry name" value="HATPase_c"/>
    <property type="match status" value="1"/>
</dbReference>
<evidence type="ECO:0000256" key="7">
    <source>
        <dbReference type="ARBA" id="ARBA00022679"/>
    </source>
</evidence>
<dbReference type="Proteomes" id="UP000622707">
    <property type="component" value="Unassembled WGS sequence"/>
</dbReference>
<keyword evidence="4" id="KW-1003">Cell membrane</keyword>
<comment type="catalytic activity">
    <reaction evidence="1">
        <text>ATP + protein L-histidine = ADP + protein N-phospho-L-histidine.</text>
        <dbReference type="EC" id="2.7.13.3"/>
    </reaction>
</comment>
<keyword evidence="5" id="KW-0997">Cell inner membrane</keyword>
<comment type="subcellular location">
    <subcellularLocation>
        <location evidence="2">Cell inner membrane</location>
        <topology evidence="2">Multi-pass membrane protein</topology>
    </subcellularLocation>
</comment>
<dbReference type="Pfam" id="PF00672">
    <property type="entry name" value="HAMP"/>
    <property type="match status" value="1"/>
</dbReference>
<dbReference type="CDD" id="cd00075">
    <property type="entry name" value="HATPase"/>
    <property type="match status" value="1"/>
</dbReference>
<dbReference type="Pfam" id="PF00512">
    <property type="entry name" value="HisKA"/>
    <property type="match status" value="1"/>
</dbReference>
<dbReference type="SMART" id="SM00388">
    <property type="entry name" value="HisKA"/>
    <property type="match status" value="1"/>
</dbReference>
<keyword evidence="13" id="KW-0902">Two-component regulatory system</keyword>
<dbReference type="Gene3D" id="1.10.287.130">
    <property type="match status" value="1"/>
</dbReference>
<dbReference type="Pfam" id="PF02518">
    <property type="entry name" value="HATPase_c"/>
    <property type="match status" value="1"/>
</dbReference>
<dbReference type="Gene3D" id="3.30.565.10">
    <property type="entry name" value="Histidine kinase-like ATPase, C-terminal domain"/>
    <property type="match status" value="1"/>
</dbReference>
<comment type="caution">
    <text evidence="18">The sequence shown here is derived from an EMBL/GenBank/DDBJ whole genome shotgun (WGS) entry which is preliminary data.</text>
</comment>
<dbReference type="InterPro" id="IPR005467">
    <property type="entry name" value="His_kinase_dom"/>
</dbReference>
<dbReference type="PROSITE" id="PS50885">
    <property type="entry name" value="HAMP"/>
    <property type="match status" value="1"/>
</dbReference>
<evidence type="ECO:0000256" key="10">
    <source>
        <dbReference type="ARBA" id="ARBA00022777"/>
    </source>
</evidence>
<dbReference type="SUPFAM" id="SSF47384">
    <property type="entry name" value="Homodimeric domain of signal transducing histidine kinase"/>
    <property type="match status" value="1"/>
</dbReference>
<keyword evidence="7" id="KW-0808">Transferase</keyword>
<dbReference type="InterPro" id="IPR050980">
    <property type="entry name" value="2C_sensor_his_kinase"/>
</dbReference>
<organism evidence="18 19">
    <name type="scientific">Ramlibacter alkalitolerans</name>
    <dbReference type="NCBI Taxonomy" id="2039631"/>
    <lineage>
        <taxon>Bacteria</taxon>
        <taxon>Pseudomonadati</taxon>
        <taxon>Pseudomonadota</taxon>
        <taxon>Betaproteobacteria</taxon>
        <taxon>Burkholderiales</taxon>
        <taxon>Comamonadaceae</taxon>
        <taxon>Ramlibacter</taxon>
    </lineage>
</organism>
<evidence type="ECO:0000259" key="17">
    <source>
        <dbReference type="PROSITE" id="PS50885"/>
    </source>
</evidence>
<evidence type="ECO:0000256" key="13">
    <source>
        <dbReference type="ARBA" id="ARBA00023012"/>
    </source>
</evidence>
<feature type="domain" description="Histidine kinase" evidence="16">
    <location>
        <begin position="268"/>
        <end position="466"/>
    </location>
</feature>
<keyword evidence="10" id="KW-0418">Kinase</keyword>
<evidence type="ECO:0000256" key="3">
    <source>
        <dbReference type="ARBA" id="ARBA00012438"/>
    </source>
</evidence>
<dbReference type="PANTHER" id="PTHR44936:SF5">
    <property type="entry name" value="SENSOR HISTIDINE KINASE ENVZ"/>
    <property type="match status" value="1"/>
</dbReference>
<dbReference type="EMBL" id="JAEQND010000003">
    <property type="protein sequence ID" value="MBL0424942.1"/>
    <property type="molecule type" value="Genomic_DNA"/>
</dbReference>
<evidence type="ECO:0000256" key="12">
    <source>
        <dbReference type="ARBA" id="ARBA00022989"/>
    </source>
</evidence>
<protein>
    <recommendedName>
        <fullName evidence="3">histidine kinase</fullName>
        <ecNumber evidence="3">2.7.13.3</ecNumber>
    </recommendedName>
</protein>
<dbReference type="PRINTS" id="PR00344">
    <property type="entry name" value="BCTRLSENSOR"/>
</dbReference>
<dbReference type="PANTHER" id="PTHR44936">
    <property type="entry name" value="SENSOR PROTEIN CREC"/>
    <property type="match status" value="1"/>
</dbReference>
<dbReference type="EC" id="2.7.13.3" evidence="3"/>
<name>A0ABS1JL34_9BURK</name>
<evidence type="ECO:0000256" key="2">
    <source>
        <dbReference type="ARBA" id="ARBA00004429"/>
    </source>
</evidence>
<evidence type="ECO:0000256" key="8">
    <source>
        <dbReference type="ARBA" id="ARBA00022692"/>
    </source>
</evidence>
<keyword evidence="6" id="KW-0597">Phosphoprotein</keyword>
<evidence type="ECO:0000256" key="4">
    <source>
        <dbReference type="ARBA" id="ARBA00022475"/>
    </source>
</evidence>
<dbReference type="InterPro" id="IPR004358">
    <property type="entry name" value="Sig_transdc_His_kin-like_C"/>
</dbReference>
<dbReference type="InterPro" id="IPR003594">
    <property type="entry name" value="HATPase_dom"/>
</dbReference>
<accession>A0ABS1JL34</accession>
<evidence type="ECO:0000256" key="6">
    <source>
        <dbReference type="ARBA" id="ARBA00022553"/>
    </source>
</evidence>
<evidence type="ECO:0000256" key="14">
    <source>
        <dbReference type="ARBA" id="ARBA00023136"/>
    </source>
</evidence>
<gene>
    <name evidence="18" type="ORF">JI746_07470</name>
</gene>
<evidence type="ECO:0000256" key="9">
    <source>
        <dbReference type="ARBA" id="ARBA00022741"/>
    </source>
</evidence>
<keyword evidence="19" id="KW-1185">Reference proteome</keyword>
<feature type="domain" description="HAMP" evidence="17">
    <location>
        <begin position="208"/>
        <end position="260"/>
    </location>
</feature>
<keyword evidence="9" id="KW-0547">Nucleotide-binding</keyword>
<evidence type="ECO:0000256" key="1">
    <source>
        <dbReference type="ARBA" id="ARBA00000085"/>
    </source>
</evidence>
<feature type="transmembrane region" description="Helical" evidence="15">
    <location>
        <begin position="186"/>
        <end position="207"/>
    </location>
</feature>
<dbReference type="InterPro" id="IPR003660">
    <property type="entry name" value="HAMP_dom"/>
</dbReference>
<dbReference type="PROSITE" id="PS50109">
    <property type="entry name" value="HIS_KIN"/>
    <property type="match status" value="1"/>
</dbReference>
<dbReference type="SUPFAM" id="SSF158472">
    <property type="entry name" value="HAMP domain-like"/>
    <property type="match status" value="1"/>
</dbReference>
<evidence type="ECO:0000313" key="19">
    <source>
        <dbReference type="Proteomes" id="UP000622707"/>
    </source>
</evidence>
<evidence type="ECO:0000256" key="5">
    <source>
        <dbReference type="ARBA" id="ARBA00022519"/>
    </source>
</evidence>
<dbReference type="SMART" id="SM00304">
    <property type="entry name" value="HAMP"/>
    <property type="match status" value="1"/>
</dbReference>
<dbReference type="CDD" id="cd00082">
    <property type="entry name" value="HisKA"/>
    <property type="match status" value="1"/>
</dbReference>
<evidence type="ECO:0000313" key="18">
    <source>
        <dbReference type="EMBL" id="MBL0424942.1"/>
    </source>
</evidence>
<reference evidence="18 19" key="1">
    <citation type="journal article" date="2017" name="Int. J. Syst. Evol. Microbiol.">
        <title>Ramlibacter alkalitolerans sp. nov., alkali-tolerant bacterium isolated from soil of ginseng.</title>
        <authorList>
            <person name="Lee D.H."/>
            <person name="Cha C.J."/>
        </authorList>
    </citation>
    <scope>NUCLEOTIDE SEQUENCE [LARGE SCALE GENOMIC DNA]</scope>
    <source>
        <strain evidence="18 19">KACC 19305</strain>
    </source>
</reference>
<dbReference type="InterPro" id="IPR036097">
    <property type="entry name" value="HisK_dim/P_sf"/>
</dbReference>
<keyword evidence="8 15" id="KW-0812">Transmembrane</keyword>